<evidence type="ECO:0000256" key="3">
    <source>
        <dbReference type="ARBA" id="ARBA00022475"/>
    </source>
</evidence>
<feature type="transmembrane region" description="Helical" evidence="7">
    <location>
        <begin position="309"/>
        <end position="330"/>
    </location>
</feature>
<dbReference type="PANTHER" id="PTHR42718">
    <property type="entry name" value="MAJOR FACILITATOR SUPERFAMILY MULTIDRUG TRANSPORTER MFSC"/>
    <property type="match status" value="1"/>
</dbReference>
<protein>
    <submittedName>
        <fullName evidence="9">DHA2 family multidrug resistance protein-like MFS transporter</fullName>
    </submittedName>
</protein>
<dbReference type="Gene3D" id="1.20.1250.20">
    <property type="entry name" value="MFS general substrate transporter like domains"/>
    <property type="match status" value="1"/>
</dbReference>
<keyword evidence="5 7" id="KW-1133">Transmembrane helix</keyword>
<feature type="domain" description="Major facilitator superfamily (MFS) profile" evidence="8">
    <location>
        <begin position="20"/>
        <end position="507"/>
    </location>
</feature>
<feature type="transmembrane region" description="Helical" evidence="7">
    <location>
        <begin position="337"/>
        <end position="357"/>
    </location>
</feature>
<evidence type="ECO:0000256" key="1">
    <source>
        <dbReference type="ARBA" id="ARBA00004651"/>
    </source>
</evidence>
<keyword evidence="3" id="KW-1003">Cell membrane</keyword>
<evidence type="ECO:0000313" key="10">
    <source>
        <dbReference type="Proteomes" id="UP000243528"/>
    </source>
</evidence>
<comment type="subcellular location">
    <subcellularLocation>
        <location evidence="1">Cell membrane</location>
        <topology evidence="1">Multi-pass membrane protein</topology>
    </subcellularLocation>
</comment>
<feature type="transmembrane region" description="Helical" evidence="7">
    <location>
        <begin position="54"/>
        <end position="74"/>
    </location>
</feature>
<reference evidence="9 10" key="1">
    <citation type="submission" date="2018-03" db="EMBL/GenBank/DDBJ databases">
        <title>Genomic Encyclopedia of Archaeal and Bacterial Type Strains, Phase II (KMG-II): from individual species to whole genera.</title>
        <authorList>
            <person name="Goeker M."/>
        </authorList>
    </citation>
    <scope>NUCLEOTIDE SEQUENCE [LARGE SCALE GENOMIC DNA]</scope>
    <source>
        <strain evidence="9 10">DSM 45211</strain>
    </source>
</reference>
<dbReference type="SUPFAM" id="SSF103473">
    <property type="entry name" value="MFS general substrate transporter"/>
    <property type="match status" value="1"/>
</dbReference>
<dbReference type="InterPro" id="IPR020846">
    <property type="entry name" value="MFS_dom"/>
</dbReference>
<feature type="transmembrane region" description="Helical" evidence="7">
    <location>
        <begin position="171"/>
        <end position="194"/>
    </location>
</feature>
<evidence type="ECO:0000256" key="5">
    <source>
        <dbReference type="ARBA" id="ARBA00022989"/>
    </source>
</evidence>
<feature type="transmembrane region" description="Helical" evidence="7">
    <location>
        <begin position="273"/>
        <end position="297"/>
    </location>
</feature>
<name>A0A2P8DY68_9ACTN</name>
<evidence type="ECO:0000259" key="8">
    <source>
        <dbReference type="PROSITE" id="PS50850"/>
    </source>
</evidence>
<evidence type="ECO:0000256" key="4">
    <source>
        <dbReference type="ARBA" id="ARBA00022692"/>
    </source>
</evidence>
<comment type="caution">
    <text evidence="9">The sequence shown here is derived from an EMBL/GenBank/DDBJ whole genome shotgun (WGS) entry which is preliminary data.</text>
</comment>
<feature type="transmembrane region" description="Helical" evidence="7">
    <location>
        <begin position="232"/>
        <end position="252"/>
    </location>
</feature>
<dbReference type="PROSITE" id="PS50850">
    <property type="entry name" value="MFS"/>
    <property type="match status" value="1"/>
</dbReference>
<evidence type="ECO:0000256" key="2">
    <source>
        <dbReference type="ARBA" id="ARBA00022448"/>
    </source>
</evidence>
<dbReference type="InterPro" id="IPR011701">
    <property type="entry name" value="MFS"/>
</dbReference>
<dbReference type="Proteomes" id="UP000243528">
    <property type="component" value="Unassembled WGS sequence"/>
</dbReference>
<feature type="transmembrane region" description="Helical" evidence="7">
    <location>
        <begin position="481"/>
        <end position="503"/>
    </location>
</feature>
<feature type="transmembrane region" description="Helical" evidence="7">
    <location>
        <begin position="206"/>
        <end position="226"/>
    </location>
</feature>
<feature type="transmembrane region" description="Helical" evidence="7">
    <location>
        <begin position="111"/>
        <end position="133"/>
    </location>
</feature>
<dbReference type="InterPro" id="IPR036259">
    <property type="entry name" value="MFS_trans_sf"/>
</dbReference>
<feature type="transmembrane region" description="Helical" evidence="7">
    <location>
        <begin position="145"/>
        <end position="165"/>
    </location>
</feature>
<dbReference type="PANTHER" id="PTHR42718:SF47">
    <property type="entry name" value="METHYL VIOLOGEN RESISTANCE PROTEIN SMVA"/>
    <property type="match status" value="1"/>
</dbReference>
<keyword evidence="10" id="KW-1185">Reference proteome</keyword>
<dbReference type="Gene3D" id="1.20.1720.10">
    <property type="entry name" value="Multidrug resistance protein D"/>
    <property type="match status" value="1"/>
</dbReference>
<dbReference type="GO" id="GO:0005886">
    <property type="term" value="C:plasma membrane"/>
    <property type="evidence" value="ECO:0007669"/>
    <property type="project" value="UniProtKB-SubCell"/>
</dbReference>
<feature type="transmembrane region" description="Helical" evidence="7">
    <location>
        <begin position="363"/>
        <end position="389"/>
    </location>
</feature>
<gene>
    <name evidence="9" type="ORF">CLV30_111109</name>
</gene>
<dbReference type="RefSeq" id="WP_205740977.1">
    <property type="nucleotide sequence ID" value="NZ_PYGE01000011.1"/>
</dbReference>
<evidence type="ECO:0000256" key="6">
    <source>
        <dbReference type="ARBA" id="ARBA00023136"/>
    </source>
</evidence>
<accession>A0A2P8DY68</accession>
<organism evidence="9 10">
    <name type="scientific">Haloactinopolyspora alba</name>
    <dbReference type="NCBI Taxonomy" id="648780"/>
    <lineage>
        <taxon>Bacteria</taxon>
        <taxon>Bacillati</taxon>
        <taxon>Actinomycetota</taxon>
        <taxon>Actinomycetes</taxon>
        <taxon>Jiangellales</taxon>
        <taxon>Jiangellaceae</taxon>
        <taxon>Haloactinopolyspora</taxon>
    </lineage>
</organism>
<dbReference type="GO" id="GO:0022857">
    <property type="term" value="F:transmembrane transporter activity"/>
    <property type="evidence" value="ECO:0007669"/>
    <property type="project" value="InterPro"/>
</dbReference>
<feature type="transmembrane region" description="Helical" evidence="7">
    <location>
        <begin position="21"/>
        <end position="42"/>
    </location>
</feature>
<proteinExistence type="predicted"/>
<sequence>MDPVTTADTPARAGTKEWTALAVLSLPAMLIVMDLTVLHLAVPNLSAELRPSSSQLLWITDIYGFLIAGFLITMGSLGDRVGRRKLLLVGAAAFGAASVLAAYSANAEMLIAARALMGVAGATLMPSTLSLIRTMFEDARQRTKAISLWMTSFMVGGSIGPLVGGALLEQFWWGSVFLVGVPVMALLLLTGPYLLPEYRDPNAGRLDLPSAILLLATVLPVIYGVKKLAENGFGWTLVAAIALGLVVGVVFVRRQRMLDDPLIDVRLFRNPGYGAALGVMTISTFAMMGLNLFVMQYLQLVHGLSPFRAGLWVLPMTGGMMLGMSVAPALAGRVRPAFLIAAGMFVSAVGVGLMTQVGETGGFAMLIAGTVVMAAGFAPAAALGTDLVISSAPAESAGAASAASETSNEFGGALGLAVLGSVGTAVYRARMDDTLPSGLDPAAAEAARETLAAATAVAGRSPEQVGAELLEVARAAFTDGLQVTAVVSTTAVVVGGVLAAVLLRNVRQGGDTGNGGQVHEAETDGAAVAEEIVA</sequence>
<keyword evidence="6 7" id="KW-0472">Membrane</keyword>
<dbReference type="CDD" id="cd17321">
    <property type="entry name" value="MFS_MMR_MDR_like"/>
    <property type="match status" value="1"/>
</dbReference>
<evidence type="ECO:0000313" key="9">
    <source>
        <dbReference type="EMBL" id="PSL02154.1"/>
    </source>
</evidence>
<dbReference type="EMBL" id="PYGE01000011">
    <property type="protein sequence ID" value="PSL02154.1"/>
    <property type="molecule type" value="Genomic_DNA"/>
</dbReference>
<keyword evidence="2" id="KW-0813">Transport</keyword>
<dbReference type="Pfam" id="PF07690">
    <property type="entry name" value="MFS_1"/>
    <property type="match status" value="1"/>
</dbReference>
<feature type="transmembrane region" description="Helical" evidence="7">
    <location>
        <begin position="410"/>
        <end position="429"/>
    </location>
</feature>
<evidence type="ECO:0000256" key="7">
    <source>
        <dbReference type="SAM" id="Phobius"/>
    </source>
</evidence>
<feature type="transmembrane region" description="Helical" evidence="7">
    <location>
        <begin position="86"/>
        <end position="105"/>
    </location>
</feature>
<keyword evidence="4 7" id="KW-0812">Transmembrane</keyword>
<dbReference type="AlphaFoldDB" id="A0A2P8DY68"/>